<protein>
    <submittedName>
        <fullName evidence="14">Sodium:solute symporter</fullName>
    </submittedName>
</protein>
<evidence type="ECO:0000256" key="2">
    <source>
        <dbReference type="ARBA" id="ARBA00006434"/>
    </source>
</evidence>
<feature type="transmembrane region" description="Helical" evidence="13">
    <location>
        <begin position="271"/>
        <end position="298"/>
    </location>
</feature>
<feature type="transmembrane region" description="Helical" evidence="13">
    <location>
        <begin position="117"/>
        <end position="138"/>
    </location>
</feature>
<keyword evidence="6 13" id="KW-1133">Transmembrane helix</keyword>
<dbReference type="PROSITE" id="PS50283">
    <property type="entry name" value="NA_SOLUT_SYMP_3"/>
    <property type="match status" value="1"/>
</dbReference>
<evidence type="ECO:0000256" key="7">
    <source>
        <dbReference type="ARBA" id="ARBA00023053"/>
    </source>
</evidence>
<feature type="transmembrane region" description="Helical" evidence="13">
    <location>
        <begin position="407"/>
        <end position="431"/>
    </location>
</feature>
<feature type="transmembrane region" description="Helical" evidence="13">
    <location>
        <begin position="74"/>
        <end position="96"/>
    </location>
</feature>
<feature type="transmembrane region" description="Helical" evidence="13">
    <location>
        <begin position="179"/>
        <end position="199"/>
    </location>
</feature>
<evidence type="ECO:0000256" key="5">
    <source>
        <dbReference type="ARBA" id="ARBA00022692"/>
    </source>
</evidence>
<evidence type="ECO:0000256" key="4">
    <source>
        <dbReference type="ARBA" id="ARBA00022475"/>
    </source>
</evidence>
<keyword evidence="7" id="KW-0915">Sodium</keyword>
<feature type="transmembrane region" description="Helical" evidence="13">
    <location>
        <begin position="452"/>
        <end position="474"/>
    </location>
</feature>
<keyword evidence="9 13" id="KW-0472">Membrane</keyword>
<dbReference type="Proteomes" id="UP000462931">
    <property type="component" value="Unassembled WGS sequence"/>
</dbReference>
<evidence type="ECO:0000256" key="8">
    <source>
        <dbReference type="ARBA" id="ARBA00023065"/>
    </source>
</evidence>
<dbReference type="GO" id="GO:0005886">
    <property type="term" value="C:plasma membrane"/>
    <property type="evidence" value="ECO:0007669"/>
    <property type="project" value="UniProtKB-SubCell"/>
</dbReference>
<name>A0A7K0FNX8_9SPHI</name>
<keyword evidence="4" id="KW-1003">Cell membrane</keyword>
<dbReference type="CDD" id="cd11494">
    <property type="entry name" value="SLC5sbd_NIS-like_u2"/>
    <property type="match status" value="1"/>
</dbReference>
<dbReference type="GO" id="GO:0006814">
    <property type="term" value="P:sodium ion transport"/>
    <property type="evidence" value="ECO:0007669"/>
    <property type="project" value="UniProtKB-KW"/>
</dbReference>
<feature type="transmembrane region" description="Helical" evidence="13">
    <location>
        <begin position="150"/>
        <end position="167"/>
    </location>
</feature>
<dbReference type="Pfam" id="PF00474">
    <property type="entry name" value="SSF"/>
    <property type="match status" value="2"/>
</dbReference>
<keyword evidence="12" id="KW-0175">Coiled coil</keyword>
<comment type="subcellular location">
    <subcellularLocation>
        <location evidence="1">Cell membrane</location>
        <topology evidence="1">Multi-pass membrane protein</topology>
    </subcellularLocation>
</comment>
<dbReference type="InterPro" id="IPR001734">
    <property type="entry name" value="Na/solute_symporter"/>
</dbReference>
<comment type="caution">
    <text evidence="14">The sequence shown here is derived from an EMBL/GenBank/DDBJ whole genome shotgun (WGS) entry which is preliminary data.</text>
</comment>
<reference evidence="14 15" key="1">
    <citation type="submission" date="2019-11" db="EMBL/GenBank/DDBJ databases">
        <authorList>
            <person name="Cheng Q."/>
            <person name="Yang Z."/>
        </authorList>
    </citation>
    <scope>NUCLEOTIDE SEQUENCE [LARGE SCALE GENOMIC DNA]</scope>
    <source>
        <strain evidence="14 15">HX-22-1</strain>
    </source>
</reference>
<evidence type="ECO:0000313" key="14">
    <source>
        <dbReference type="EMBL" id="MRX47341.1"/>
    </source>
</evidence>
<feature type="transmembrane region" description="Helical" evidence="13">
    <location>
        <begin position="231"/>
        <end position="250"/>
    </location>
</feature>
<dbReference type="EMBL" id="WKJI01000002">
    <property type="protein sequence ID" value="MRX47341.1"/>
    <property type="molecule type" value="Genomic_DNA"/>
</dbReference>
<keyword evidence="8" id="KW-0406">Ion transport</keyword>
<evidence type="ECO:0000313" key="15">
    <source>
        <dbReference type="Proteomes" id="UP000462931"/>
    </source>
</evidence>
<evidence type="ECO:0000256" key="12">
    <source>
        <dbReference type="SAM" id="Coils"/>
    </source>
</evidence>
<feature type="transmembrane region" description="Helical" evidence="13">
    <location>
        <begin position="536"/>
        <end position="556"/>
    </location>
</feature>
<dbReference type="AlphaFoldDB" id="A0A7K0FNX8"/>
<dbReference type="PANTHER" id="PTHR42985">
    <property type="entry name" value="SODIUM-COUPLED MONOCARBOXYLATE TRANSPORTER"/>
    <property type="match status" value="1"/>
</dbReference>
<gene>
    <name evidence="14" type="ORF">GJJ64_09095</name>
</gene>
<proteinExistence type="inferred from homology"/>
<comment type="similarity">
    <text evidence="2 11">Belongs to the sodium:solute symporter (SSF) (TC 2.A.21) family.</text>
</comment>
<accession>A0A7K0FNX8</accession>
<keyword evidence="3" id="KW-0813">Transport</keyword>
<feature type="transmembrane region" description="Helical" evidence="13">
    <location>
        <begin position="42"/>
        <end position="62"/>
    </location>
</feature>
<dbReference type="GO" id="GO:0015293">
    <property type="term" value="F:symporter activity"/>
    <property type="evidence" value="ECO:0007669"/>
    <property type="project" value="TreeGrafter"/>
</dbReference>
<evidence type="ECO:0000256" key="3">
    <source>
        <dbReference type="ARBA" id="ARBA00022448"/>
    </source>
</evidence>
<keyword evidence="5 13" id="KW-0812">Transmembrane</keyword>
<dbReference type="PANTHER" id="PTHR42985:SF40">
    <property type="entry name" value="LD47995P-RELATED"/>
    <property type="match status" value="1"/>
</dbReference>
<evidence type="ECO:0000256" key="6">
    <source>
        <dbReference type="ARBA" id="ARBA00022989"/>
    </source>
</evidence>
<sequence>MSLIDWFVLAFTIIFIVVYGIWKSKASNHIDGYLLGDRSLPWYHVGLSVMATQASAITFLSAPGLAYADGMRFVQFYFGLPLAMIVLCITFIPIFHKLKVYTAYEFLEQRFDVKTRVLTAFLFLIQRGLSTGITIYAPSIILSTILNVDPTYTTLIIGSVVILYTFYGGTKAVSYTQLLQMSIIFSGLFLAGFVVVALLPASVGFTDALDIAGKMGKMNVIDWKFDLNNRYTVWTGLIGGFFLQLSYFGTDQSQVGRYLTGSSVGQSRMGLLMNGLLKVPMQFLILLIGILVFCFYQYQKPPVFFNTYEIKKIEKSAYADEFKQKELAFDAAFEAKKQKVIALENAINQQQQDISSLKADVVLANKTLQDKREEALTVMKKNDPNADTDDTNYVFLSFVTQYLPQGLIGLLVAIVCLASMGSTASALNSLASTTSVDIYKRLINKTGSDLKYLNVSKAITLFWGILSLAMALFAGKLGNLLEAVNILGSLFYGTILGIFLVAFYFKKIRGKAVFLAALVTEVFVFTAYYFDLMAYLWLNLFGCVLVIVWGYVFQYLQPKQS</sequence>
<evidence type="ECO:0000256" key="9">
    <source>
        <dbReference type="ARBA" id="ARBA00023136"/>
    </source>
</evidence>
<organism evidence="14 15">
    <name type="scientific">Pedobacter puniceum</name>
    <dbReference type="NCBI Taxonomy" id="2666136"/>
    <lineage>
        <taxon>Bacteria</taxon>
        <taxon>Pseudomonadati</taxon>
        <taxon>Bacteroidota</taxon>
        <taxon>Sphingobacteriia</taxon>
        <taxon>Sphingobacteriales</taxon>
        <taxon>Sphingobacteriaceae</taxon>
        <taxon>Pedobacter</taxon>
    </lineage>
</organism>
<feature type="transmembrane region" description="Helical" evidence="13">
    <location>
        <begin position="486"/>
        <end position="505"/>
    </location>
</feature>
<feature type="transmembrane region" description="Helical" evidence="13">
    <location>
        <begin position="512"/>
        <end position="530"/>
    </location>
</feature>
<evidence type="ECO:0000256" key="13">
    <source>
        <dbReference type="SAM" id="Phobius"/>
    </source>
</evidence>
<keyword evidence="15" id="KW-1185">Reference proteome</keyword>
<evidence type="ECO:0000256" key="11">
    <source>
        <dbReference type="RuleBase" id="RU362091"/>
    </source>
</evidence>
<feature type="coiled-coil region" evidence="12">
    <location>
        <begin position="333"/>
        <end position="374"/>
    </location>
</feature>
<dbReference type="RefSeq" id="WP_154287489.1">
    <property type="nucleotide sequence ID" value="NZ_WKJI01000002.1"/>
</dbReference>
<evidence type="ECO:0000256" key="1">
    <source>
        <dbReference type="ARBA" id="ARBA00004651"/>
    </source>
</evidence>
<evidence type="ECO:0000256" key="10">
    <source>
        <dbReference type="ARBA" id="ARBA00023201"/>
    </source>
</evidence>
<dbReference type="InterPro" id="IPR051163">
    <property type="entry name" value="Sodium:Solute_Symporter_SSF"/>
</dbReference>
<dbReference type="Gene3D" id="1.20.1730.10">
    <property type="entry name" value="Sodium/glucose cotransporter"/>
    <property type="match status" value="1"/>
</dbReference>
<dbReference type="InterPro" id="IPR038377">
    <property type="entry name" value="Na/Glc_symporter_sf"/>
</dbReference>
<keyword evidence="10" id="KW-0739">Sodium transport</keyword>
<feature type="transmembrane region" description="Helical" evidence="13">
    <location>
        <begin position="6"/>
        <end position="22"/>
    </location>
</feature>